<reference evidence="2 3" key="1">
    <citation type="submission" date="2016-08" db="EMBL/GenBank/DDBJ databases">
        <title>Genomes of anaerobic fungi encode conserved fungal cellulosomes for biomass hydrolysis.</title>
        <authorList>
            <consortium name="DOE Joint Genome Institute"/>
            <person name="Haitjema C.H."/>
            <person name="Gilmore S.P."/>
            <person name="Henske J.K."/>
            <person name="Solomon K.V."/>
            <person name="De Groot R."/>
            <person name="Kuo A."/>
            <person name="Mondo S.J."/>
            <person name="Salamov A.A."/>
            <person name="Labutti K."/>
            <person name="Zhao Z."/>
            <person name="Chiniquy J."/>
            <person name="Barry K."/>
            <person name="Brewer H.M."/>
            <person name="Purvine S.O."/>
            <person name="Wright A.T."/>
            <person name="Boxma B."/>
            <person name="Van Alen T."/>
            <person name="Hackstein J.H."/>
            <person name="Baker S.E."/>
            <person name="Grigoriev I.V."/>
            <person name="O'Malley M.A."/>
        </authorList>
    </citation>
    <scope>NUCLEOTIDE SEQUENCE [LARGE SCALE GENOMIC DNA]</scope>
    <source>
        <strain evidence="3">finn</strain>
    </source>
</reference>
<evidence type="ECO:0000313" key="2">
    <source>
        <dbReference type="EMBL" id="ORX57184.1"/>
    </source>
</evidence>
<dbReference type="Proteomes" id="UP000193719">
    <property type="component" value="Unassembled WGS sequence"/>
</dbReference>
<comment type="caution">
    <text evidence="2">The sequence shown here is derived from an EMBL/GenBank/DDBJ whole genome shotgun (WGS) entry which is preliminary data.</text>
</comment>
<evidence type="ECO:0000313" key="3">
    <source>
        <dbReference type="Proteomes" id="UP000193719"/>
    </source>
</evidence>
<keyword evidence="1" id="KW-0732">Signal</keyword>
<evidence type="ECO:0000256" key="1">
    <source>
        <dbReference type="SAM" id="SignalP"/>
    </source>
</evidence>
<sequence>MEIKKLLFFFIVVLSVVYVNGFNNVQFTNNNICHENCNEYGVKNMVNRKLDLHKLESMNRNNVYSTLYNSYGAFRWFKNILKNKSTKHKNSKINHFIKSAKVLNINLGLKELNNKYEIKAMSIKKNIIIGILLIIIYHLNPQ</sequence>
<dbReference type="AlphaFoldDB" id="A0A1Y1VIF3"/>
<feature type="signal peptide" evidence="1">
    <location>
        <begin position="1"/>
        <end position="21"/>
    </location>
</feature>
<organism evidence="2 3">
    <name type="scientific">Piromyces finnis</name>
    <dbReference type="NCBI Taxonomy" id="1754191"/>
    <lineage>
        <taxon>Eukaryota</taxon>
        <taxon>Fungi</taxon>
        <taxon>Fungi incertae sedis</taxon>
        <taxon>Chytridiomycota</taxon>
        <taxon>Chytridiomycota incertae sedis</taxon>
        <taxon>Neocallimastigomycetes</taxon>
        <taxon>Neocallimastigales</taxon>
        <taxon>Neocallimastigaceae</taxon>
        <taxon>Piromyces</taxon>
    </lineage>
</organism>
<proteinExistence type="predicted"/>
<keyword evidence="3" id="KW-1185">Reference proteome</keyword>
<protein>
    <submittedName>
        <fullName evidence="2">Uncharacterized protein</fullName>
    </submittedName>
</protein>
<accession>A0A1Y1VIF3</accession>
<gene>
    <name evidence="2" type="ORF">BCR36DRAFT_409505</name>
</gene>
<dbReference type="EMBL" id="MCFH01000006">
    <property type="protein sequence ID" value="ORX57184.1"/>
    <property type="molecule type" value="Genomic_DNA"/>
</dbReference>
<reference evidence="2 3" key="2">
    <citation type="submission" date="2016-08" db="EMBL/GenBank/DDBJ databases">
        <title>Pervasive Adenine N6-methylation of Active Genes in Fungi.</title>
        <authorList>
            <consortium name="DOE Joint Genome Institute"/>
            <person name="Mondo S.J."/>
            <person name="Dannebaum R.O."/>
            <person name="Kuo R.C."/>
            <person name="Labutti K."/>
            <person name="Haridas S."/>
            <person name="Kuo A."/>
            <person name="Salamov A."/>
            <person name="Ahrendt S.R."/>
            <person name="Lipzen A."/>
            <person name="Sullivan W."/>
            <person name="Andreopoulos W.B."/>
            <person name="Clum A."/>
            <person name="Lindquist E."/>
            <person name="Daum C."/>
            <person name="Ramamoorthy G.K."/>
            <person name="Gryganskyi A."/>
            <person name="Culley D."/>
            <person name="Magnuson J.K."/>
            <person name="James T.Y."/>
            <person name="O'Malley M.A."/>
            <person name="Stajich J.E."/>
            <person name="Spatafora J.W."/>
            <person name="Visel A."/>
            <person name="Grigoriev I.V."/>
        </authorList>
    </citation>
    <scope>NUCLEOTIDE SEQUENCE [LARGE SCALE GENOMIC DNA]</scope>
    <source>
        <strain evidence="3">finn</strain>
    </source>
</reference>
<feature type="chain" id="PRO_5013231498" evidence="1">
    <location>
        <begin position="22"/>
        <end position="142"/>
    </location>
</feature>
<name>A0A1Y1VIF3_9FUNG</name>